<name>A0A8D5FXJ1_9BACT</name>
<evidence type="ECO:0000313" key="2">
    <source>
        <dbReference type="EMBL" id="BCL61802.1"/>
    </source>
</evidence>
<protein>
    <recommendedName>
        <fullName evidence="4">Curli production assembly/transport component CsgG</fullName>
    </recommendedName>
</protein>
<organism evidence="2 3">
    <name type="scientific">Desulfomarina profundi</name>
    <dbReference type="NCBI Taxonomy" id="2772557"/>
    <lineage>
        <taxon>Bacteria</taxon>
        <taxon>Pseudomonadati</taxon>
        <taxon>Thermodesulfobacteriota</taxon>
        <taxon>Desulfobulbia</taxon>
        <taxon>Desulfobulbales</taxon>
        <taxon>Desulfobulbaceae</taxon>
        <taxon>Desulfomarina</taxon>
    </lineage>
</organism>
<dbReference type="Pfam" id="PF03783">
    <property type="entry name" value="CsgG"/>
    <property type="match status" value="1"/>
</dbReference>
<feature type="signal peptide" evidence="1">
    <location>
        <begin position="1"/>
        <end position="30"/>
    </location>
</feature>
<feature type="chain" id="PRO_5034405267" description="Curli production assembly/transport component CsgG" evidence="1">
    <location>
        <begin position="31"/>
        <end position="261"/>
    </location>
</feature>
<dbReference type="PROSITE" id="PS51257">
    <property type="entry name" value="PROKAR_LIPOPROTEIN"/>
    <property type="match status" value="1"/>
</dbReference>
<gene>
    <name evidence="2" type="ORF">DGMP_24950</name>
</gene>
<proteinExistence type="predicted"/>
<keyword evidence="3" id="KW-1185">Reference proteome</keyword>
<dbReference type="RefSeq" id="WP_228854224.1">
    <property type="nucleotide sequence ID" value="NZ_AP024086.1"/>
</dbReference>
<reference evidence="2" key="1">
    <citation type="submission" date="2020-09" db="EMBL/GenBank/DDBJ databases">
        <title>Desulfogranum mesoprofundum gen. nov., sp. nov., a novel mesophilic, sulfate-reducing chemolithoautotroph isolated from a deep-sea hydrothermal vent chimney in the Suiyo Seamount.</title>
        <authorList>
            <person name="Hashimoto Y."/>
            <person name="Nakagawa S."/>
        </authorList>
    </citation>
    <scope>NUCLEOTIDE SEQUENCE</scope>
    <source>
        <strain evidence="2">KT2</strain>
    </source>
</reference>
<evidence type="ECO:0008006" key="4">
    <source>
        <dbReference type="Google" id="ProtNLM"/>
    </source>
</evidence>
<dbReference type="InterPro" id="IPR005534">
    <property type="entry name" value="Curli_assmbl/transp-comp_CsgG"/>
</dbReference>
<evidence type="ECO:0000256" key="1">
    <source>
        <dbReference type="SAM" id="SignalP"/>
    </source>
</evidence>
<sequence>MRNSFLAFMSLTIFSLSVFLSGCVPTSTGAGGSASLQANKTADQSLYKPVNYANANKKGPTVIVLPGKIKNSNASFTQKVTPNNIADFAEIELSNANFKVLERTDLGPMLKEVELAVSMGNPSALQKFKRGKFKSTKWFIKFDILKAEKVAAAGQGFDGAAIGSIFGSVVGGLTGTVGSTTIRSAKASEDAAVWIIGLRYKIVDASTSEQVATGYVEKKMETGKKTQGLLGISGNAEQLTTLDTIVQRLVQEAVVKIDQRK</sequence>
<dbReference type="AlphaFoldDB" id="A0A8D5FXJ1"/>
<evidence type="ECO:0000313" key="3">
    <source>
        <dbReference type="Proteomes" id="UP000826725"/>
    </source>
</evidence>
<dbReference type="Proteomes" id="UP000826725">
    <property type="component" value="Chromosome"/>
</dbReference>
<accession>A0A8D5FXJ1</accession>
<dbReference type="KEGG" id="dbk:DGMP_24950"/>
<dbReference type="GO" id="GO:0030288">
    <property type="term" value="C:outer membrane-bounded periplasmic space"/>
    <property type="evidence" value="ECO:0007669"/>
    <property type="project" value="InterPro"/>
</dbReference>
<dbReference type="EMBL" id="AP024086">
    <property type="protein sequence ID" value="BCL61802.1"/>
    <property type="molecule type" value="Genomic_DNA"/>
</dbReference>
<keyword evidence="1" id="KW-0732">Signal</keyword>